<dbReference type="Gramene" id="TKW00492">
    <property type="protein sequence ID" value="TKW00492"/>
    <property type="gene ID" value="SEVIR_8G112566v2"/>
</dbReference>
<proteinExistence type="predicted"/>
<keyword evidence="3" id="KW-1185">Reference proteome</keyword>
<reference evidence="2" key="1">
    <citation type="submission" date="2019-03" db="EMBL/GenBank/DDBJ databases">
        <title>WGS assembly of Setaria viridis.</title>
        <authorList>
            <person name="Huang P."/>
            <person name="Jenkins J."/>
            <person name="Grimwood J."/>
            <person name="Barry K."/>
            <person name="Healey A."/>
            <person name="Mamidi S."/>
            <person name="Sreedasyam A."/>
            <person name="Shu S."/>
            <person name="Feldman M."/>
            <person name="Wu J."/>
            <person name="Yu Y."/>
            <person name="Chen C."/>
            <person name="Johnson J."/>
            <person name="Rokhsar D."/>
            <person name="Baxter I."/>
            <person name="Schmutz J."/>
            <person name="Brutnell T."/>
            <person name="Kellogg E."/>
        </authorList>
    </citation>
    <scope>NUCLEOTIDE SEQUENCE [LARGE SCALE GENOMIC DNA]</scope>
</reference>
<evidence type="ECO:0008006" key="4">
    <source>
        <dbReference type="Google" id="ProtNLM"/>
    </source>
</evidence>
<evidence type="ECO:0000313" key="2">
    <source>
        <dbReference type="EMBL" id="TKW00492.1"/>
    </source>
</evidence>
<evidence type="ECO:0000256" key="1">
    <source>
        <dbReference type="SAM" id="SignalP"/>
    </source>
</evidence>
<evidence type="ECO:0000313" key="3">
    <source>
        <dbReference type="Proteomes" id="UP000298652"/>
    </source>
</evidence>
<feature type="chain" id="PRO_5020901627" description="Secreted protein" evidence="1">
    <location>
        <begin position="20"/>
        <end position="87"/>
    </location>
</feature>
<gene>
    <name evidence="2" type="ORF">SEVIR_8G112566v2</name>
</gene>
<keyword evidence="1" id="KW-0732">Signal</keyword>
<name>A0A4U6TFY2_SETVI</name>
<dbReference type="EMBL" id="CM016559">
    <property type="protein sequence ID" value="TKW00492.1"/>
    <property type="molecule type" value="Genomic_DNA"/>
</dbReference>
<sequence>MCLYPYLLRLGVLPCFVCGSSCGRGGTVWVRGRSGRQWLGIRRGAGRRRVRRSGLAGGSHHQCSSGYGPQLGCLGGSHFGLLVEPWR</sequence>
<protein>
    <recommendedName>
        <fullName evidence="4">Secreted protein</fullName>
    </recommendedName>
</protein>
<dbReference type="AlphaFoldDB" id="A0A4U6TFY2"/>
<dbReference type="Proteomes" id="UP000298652">
    <property type="component" value="Chromosome 8"/>
</dbReference>
<accession>A0A4U6TFY2</accession>
<organism evidence="2 3">
    <name type="scientific">Setaria viridis</name>
    <name type="common">Green bristlegrass</name>
    <name type="synonym">Setaria italica subsp. viridis</name>
    <dbReference type="NCBI Taxonomy" id="4556"/>
    <lineage>
        <taxon>Eukaryota</taxon>
        <taxon>Viridiplantae</taxon>
        <taxon>Streptophyta</taxon>
        <taxon>Embryophyta</taxon>
        <taxon>Tracheophyta</taxon>
        <taxon>Spermatophyta</taxon>
        <taxon>Magnoliopsida</taxon>
        <taxon>Liliopsida</taxon>
        <taxon>Poales</taxon>
        <taxon>Poaceae</taxon>
        <taxon>PACMAD clade</taxon>
        <taxon>Panicoideae</taxon>
        <taxon>Panicodae</taxon>
        <taxon>Paniceae</taxon>
        <taxon>Cenchrinae</taxon>
        <taxon>Setaria</taxon>
    </lineage>
</organism>
<feature type="signal peptide" evidence="1">
    <location>
        <begin position="1"/>
        <end position="19"/>
    </location>
</feature>